<dbReference type="PANTHER" id="PTHR37162">
    <property type="entry name" value="HAT FAMILY DIMERISATION DOMAINCONTAINING PROTEIN-RELATED"/>
    <property type="match status" value="1"/>
</dbReference>
<keyword evidence="2" id="KW-1185">Reference proteome</keyword>
<evidence type="ECO:0000313" key="2">
    <source>
        <dbReference type="Proteomes" id="UP001321473"/>
    </source>
</evidence>
<dbReference type="EMBL" id="JARKHS020026565">
    <property type="protein sequence ID" value="KAK8766216.1"/>
    <property type="molecule type" value="Genomic_DNA"/>
</dbReference>
<name>A0AAQ4DUS6_AMBAM</name>
<dbReference type="AlphaFoldDB" id="A0AAQ4DUS6"/>
<accession>A0AAQ4DUS6</accession>
<proteinExistence type="predicted"/>
<dbReference type="Proteomes" id="UP001321473">
    <property type="component" value="Unassembled WGS sequence"/>
</dbReference>
<comment type="caution">
    <text evidence="1">The sequence shown here is derived from an EMBL/GenBank/DDBJ whole genome shotgun (WGS) entry which is preliminary data.</text>
</comment>
<sequence>MKATTAHSTMRNYLTAVAFEQRIEPAPSSSSDVSSLCKAHECVTDAEILWTLKMVTSHYSYNSSAHTGELFKKMFPDSEIAKSFSCGERKSAYVVCHGLRPFFLSCLQRELEQSDGYTVLFDESLNDCLQKKQMDIHLRYWSTMPERVTTRYYTSVFMGHSTAEDLKQKLLAALADLPLAKAVQLSMDGPNVNLKCFREMQEYLQQNHQVQCLDLGTCGLHTIHNAYRAGAVASKWGIENLLSSLSAIFHDAPARREDFTTVTGQMSFPLNFVAHRWVENVVVIERAIALWGDVKRYVECAKKKEVNLPKCASFTQLCEFCQDPLLLAKLNFALGIAMVLKPFLTEYQMDKPLMFFLKRDVECLVRKLLARFMKCSVLSASTGIVSLLKMDLVNPNNHVSSENVDIGHAAEEMVKAAKVSAKDVFAFRMQCKQFLISTTKKILQKSPLTYHLVRSLSSLDPRQMTSKPDECLGGFRKVLDALIAVRRLGEHERDSVLGEYTELLQEKKHNLRQFDKHSFSLDEFYLELLKVDYKHLWKVVRLLLVLSHGQAAVERGFSVNRQVSVENLKEISYVSQRIVYDAVSKAGGILNIVITKELRRSVLAAHNRYRTYLEGKKKEAIEQSKASKRGHIEEEIHGMKMKRRRLEATIADLTACADNYAERAEATSDITFIVKSNSLRKTAKEKTLELAEIDDKLKGKLQELNHESTV</sequence>
<gene>
    <name evidence="1" type="ORF">V5799_007004</name>
</gene>
<evidence type="ECO:0000313" key="1">
    <source>
        <dbReference type="EMBL" id="KAK8766216.1"/>
    </source>
</evidence>
<protein>
    <submittedName>
        <fullName evidence="1">Uncharacterized protein</fullName>
    </submittedName>
</protein>
<organism evidence="1 2">
    <name type="scientific">Amblyomma americanum</name>
    <name type="common">Lone star tick</name>
    <dbReference type="NCBI Taxonomy" id="6943"/>
    <lineage>
        <taxon>Eukaryota</taxon>
        <taxon>Metazoa</taxon>
        <taxon>Ecdysozoa</taxon>
        <taxon>Arthropoda</taxon>
        <taxon>Chelicerata</taxon>
        <taxon>Arachnida</taxon>
        <taxon>Acari</taxon>
        <taxon>Parasitiformes</taxon>
        <taxon>Ixodida</taxon>
        <taxon>Ixodoidea</taxon>
        <taxon>Ixodidae</taxon>
        <taxon>Amblyomminae</taxon>
        <taxon>Amblyomma</taxon>
    </lineage>
</organism>
<dbReference type="PANTHER" id="PTHR37162:SF11">
    <property type="match status" value="1"/>
</dbReference>
<reference evidence="1 2" key="1">
    <citation type="journal article" date="2023" name="Arcadia Sci">
        <title>De novo assembly of a long-read Amblyomma americanum tick genome.</title>
        <authorList>
            <person name="Chou S."/>
            <person name="Poskanzer K.E."/>
            <person name="Rollins M."/>
            <person name="Thuy-Boun P.S."/>
        </authorList>
    </citation>
    <scope>NUCLEOTIDE SEQUENCE [LARGE SCALE GENOMIC DNA]</scope>
    <source>
        <strain evidence="1">F_SG_1</strain>
        <tissue evidence="1">Salivary glands</tissue>
    </source>
</reference>